<proteinExistence type="predicted"/>
<dbReference type="EMBL" id="JAUSTZ010000007">
    <property type="protein sequence ID" value="MDQ0227001.1"/>
    <property type="molecule type" value="Genomic_DNA"/>
</dbReference>
<evidence type="ECO:0000313" key="2">
    <source>
        <dbReference type="Proteomes" id="UP001232245"/>
    </source>
</evidence>
<gene>
    <name evidence="1" type="ORF">J2S02_003346</name>
</gene>
<sequence length="300" mass="34844">MMLPEKFIYTIKSVHKEHGERWLRKFPDLIKECEEQWSIKVLSPYELSYNFVAPVLHKDGRRMVLKLVVPGNDALHNEVEALTLFDGDGIAKMIDYDLNKGLMLLECIEPGVKLSSIKDNKQATMIITKVMKKLWKPAPRNTKLPTIFQRIDEFSNIRKTYPNGIGPITKEMLMEAEILYAHLGSTINQLSLLHGDLHHYNVLPSGKESWVAIDPKGLIGEKEYDVTQYMLNELPEQNVEETITERLELFAKQLHLSKERMIKWCFCHTILSCYWDIEDFGKASMKSVIVMNIFRKMKNM</sequence>
<reference evidence="1 2" key="1">
    <citation type="submission" date="2023-07" db="EMBL/GenBank/DDBJ databases">
        <title>Genomic Encyclopedia of Type Strains, Phase IV (KMG-IV): sequencing the most valuable type-strain genomes for metagenomic binning, comparative biology and taxonomic classification.</title>
        <authorList>
            <person name="Goeker M."/>
        </authorList>
    </citation>
    <scope>NUCLEOTIDE SEQUENCE [LARGE SCALE GENOMIC DNA]</scope>
    <source>
        <strain evidence="1 2">DSM 17723</strain>
    </source>
</reference>
<evidence type="ECO:0000313" key="1">
    <source>
        <dbReference type="EMBL" id="MDQ0227001.1"/>
    </source>
</evidence>
<protein>
    <submittedName>
        <fullName evidence="1">Streptomycin 6-kinase</fullName>
        <ecNumber evidence="1">2.7.1.72</ecNumber>
    </submittedName>
</protein>
<dbReference type="SUPFAM" id="SSF56112">
    <property type="entry name" value="Protein kinase-like (PK-like)"/>
    <property type="match status" value="1"/>
</dbReference>
<dbReference type="InterPro" id="IPR006748">
    <property type="entry name" value="NH2Glyco/OHUrea_AB-resist_kin"/>
</dbReference>
<accession>A0ABT9Z578</accession>
<keyword evidence="1" id="KW-0808">Transferase</keyword>
<name>A0ABT9Z578_9BACI</name>
<dbReference type="RefSeq" id="WP_174880893.1">
    <property type="nucleotide sequence ID" value="NZ_CADEPK010000282.1"/>
</dbReference>
<comment type="caution">
    <text evidence="1">The sequence shown here is derived from an EMBL/GenBank/DDBJ whole genome shotgun (WGS) entry which is preliminary data.</text>
</comment>
<dbReference type="EC" id="2.7.1.72" evidence="1"/>
<keyword evidence="2" id="KW-1185">Reference proteome</keyword>
<dbReference type="GO" id="GO:0050300">
    <property type="term" value="F:aminoglycoside 6-kinase activity"/>
    <property type="evidence" value="ECO:0007669"/>
    <property type="project" value="UniProtKB-EC"/>
</dbReference>
<dbReference type="Gene3D" id="3.90.1200.10">
    <property type="match status" value="1"/>
</dbReference>
<dbReference type="Proteomes" id="UP001232245">
    <property type="component" value="Unassembled WGS sequence"/>
</dbReference>
<organism evidence="1 2">
    <name type="scientific">Metabacillus niabensis</name>
    <dbReference type="NCBI Taxonomy" id="324854"/>
    <lineage>
        <taxon>Bacteria</taxon>
        <taxon>Bacillati</taxon>
        <taxon>Bacillota</taxon>
        <taxon>Bacilli</taxon>
        <taxon>Bacillales</taxon>
        <taxon>Bacillaceae</taxon>
        <taxon>Metabacillus</taxon>
    </lineage>
</organism>
<dbReference type="InterPro" id="IPR011009">
    <property type="entry name" value="Kinase-like_dom_sf"/>
</dbReference>
<dbReference type="Pfam" id="PF04655">
    <property type="entry name" value="APH_6_hur"/>
    <property type="match status" value="1"/>
</dbReference>